<reference evidence="1" key="1">
    <citation type="submission" date="2021-09" db="EMBL/GenBank/DDBJ databases">
        <title>Genome analysis of Fictibacillus sp. KIGAM418 isolated from marine sediment.</title>
        <authorList>
            <person name="Seo M.-J."/>
            <person name="Cho E.-S."/>
            <person name="Hwang C.Y."/>
        </authorList>
    </citation>
    <scope>NUCLEOTIDE SEQUENCE</scope>
    <source>
        <strain evidence="1">KIGAM418</strain>
    </source>
</reference>
<gene>
    <name evidence="1" type="ORF">LCY76_04165</name>
</gene>
<name>A0A9X1X824_9BACL</name>
<dbReference type="EMBL" id="JAIWJX010000002">
    <property type="protein sequence ID" value="MCK6255797.1"/>
    <property type="molecule type" value="Genomic_DNA"/>
</dbReference>
<accession>A0A9X1X824</accession>
<dbReference type="InterPro" id="IPR020139">
    <property type="entry name" value="DUF2642"/>
</dbReference>
<evidence type="ECO:0000313" key="1">
    <source>
        <dbReference type="EMBL" id="MCK6255797.1"/>
    </source>
</evidence>
<organism evidence="1 2">
    <name type="scientific">Fictibacillus marinisediminis</name>
    <dbReference type="NCBI Taxonomy" id="2878389"/>
    <lineage>
        <taxon>Bacteria</taxon>
        <taxon>Bacillati</taxon>
        <taxon>Bacillota</taxon>
        <taxon>Bacilli</taxon>
        <taxon>Bacillales</taxon>
        <taxon>Fictibacillaceae</taxon>
        <taxon>Fictibacillus</taxon>
    </lineage>
</organism>
<sequence length="78" mass="8882">MGFGFDGGDGFGRRRGDTFRREAIALINERVQVDTVNQTFRGRLVAVGRDVIVLRVRRNNCTFRVVIRICEIVAIFPI</sequence>
<comment type="caution">
    <text evidence="1">The sequence shown here is derived from an EMBL/GenBank/DDBJ whole genome shotgun (WGS) entry which is preliminary data.</text>
</comment>
<evidence type="ECO:0000313" key="2">
    <source>
        <dbReference type="Proteomes" id="UP001139011"/>
    </source>
</evidence>
<dbReference type="RefSeq" id="WP_062236811.1">
    <property type="nucleotide sequence ID" value="NZ_JAIWJX010000002.1"/>
</dbReference>
<dbReference type="AlphaFoldDB" id="A0A9X1X824"/>
<dbReference type="Proteomes" id="UP001139011">
    <property type="component" value="Unassembled WGS sequence"/>
</dbReference>
<dbReference type="Pfam" id="PF10842">
    <property type="entry name" value="DUF2642"/>
    <property type="match status" value="1"/>
</dbReference>
<proteinExistence type="predicted"/>
<protein>
    <submittedName>
        <fullName evidence="1">DUF2642 domain-containing protein</fullName>
    </submittedName>
</protein>
<keyword evidence="2" id="KW-1185">Reference proteome</keyword>